<accession>C4FA34</accession>
<dbReference type="EMBL" id="ABXH02000016">
    <property type="protein sequence ID" value="EEP44343.1"/>
    <property type="molecule type" value="Genomic_DNA"/>
</dbReference>
<organism evidence="1 2">
    <name type="scientific">Collinsella intestinalis DSM 13280</name>
    <dbReference type="NCBI Taxonomy" id="521003"/>
    <lineage>
        <taxon>Bacteria</taxon>
        <taxon>Bacillati</taxon>
        <taxon>Actinomycetota</taxon>
        <taxon>Coriobacteriia</taxon>
        <taxon>Coriobacteriales</taxon>
        <taxon>Coriobacteriaceae</taxon>
        <taxon>Collinsella</taxon>
    </lineage>
</organism>
<sequence length="41" mass="4841">MRALALDGALSRWLRPTRPAWTEMNSRRKGALHAYHSRHRL</sequence>
<name>C4FA34_9ACTN</name>
<gene>
    <name evidence="1" type="ORF">COLINT_02926</name>
</gene>
<evidence type="ECO:0000313" key="2">
    <source>
        <dbReference type="Proteomes" id="UP000003295"/>
    </source>
</evidence>
<reference evidence="1 2" key="1">
    <citation type="submission" date="2009-04" db="EMBL/GenBank/DDBJ databases">
        <authorList>
            <person name="Weinstock G."/>
            <person name="Sodergren E."/>
            <person name="Clifton S."/>
            <person name="Fulton L."/>
            <person name="Fulton B."/>
            <person name="Courtney L."/>
            <person name="Fronick C."/>
            <person name="Harrison M."/>
            <person name="Strong C."/>
            <person name="Farmer C."/>
            <person name="Delahaunty K."/>
            <person name="Markovic C."/>
            <person name="Hall O."/>
            <person name="Minx P."/>
            <person name="Tomlinson C."/>
            <person name="Mitreva M."/>
            <person name="Nelson J."/>
            <person name="Hou S."/>
            <person name="Wollam A."/>
            <person name="Pepin K.H."/>
            <person name="Johnson M."/>
            <person name="Bhonagiri V."/>
            <person name="Nash W.E."/>
            <person name="Warren W."/>
            <person name="Chinwalla A."/>
            <person name="Mardis E.R."/>
            <person name="Wilson R.K."/>
        </authorList>
    </citation>
    <scope>NUCLEOTIDE SEQUENCE [LARGE SCALE GENOMIC DNA]</scope>
    <source>
        <strain evidence="1 2">DSM 13280</strain>
    </source>
</reference>
<evidence type="ECO:0000313" key="1">
    <source>
        <dbReference type="EMBL" id="EEP44343.1"/>
    </source>
</evidence>
<protein>
    <submittedName>
        <fullName evidence="1">Uncharacterized protein</fullName>
    </submittedName>
</protein>
<dbReference type="AlphaFoldDB" id="C4FA34"/>
<dbReference type="Proteomes" id="UP000003295">
    <property type="component" value="Unassembled WGS sequence"/>
</dbReference>
<dbReference type="STRING" id="521003.COLINT_02926"/>
<comment type="caution">
    <text evidence="1">The sequence shown here is derived from an EMBL/GenBank/DDBJ whole genome shotgun (WGS) entry which is preliminary data.</text>
</comment>
<proteinExistence type="predicted"/>
<dbReference type="HOGENOM" id="CLU_3268542_0_0_11"/>